<evidence type="ECO:0000313" key="2">
    <source>
        <dbReference type="EMBL" id="UUM31731.1"/>
    </source>
</evidence>
<dbReference type="PROSITE" id="PS51257">
    <property type="entry name" value="PROKAR_LIPOPROTEIN"/>
    <property type="match status" value="1"/>
</dbReference>
<keyword evidence="3" id="KW-1185">Reference proteome</keyword>
<keyword evidence="1" id="KW-0732">Signal</keyword>
<dbReference type="InterPro" id="IPR021431">
    <property type="entry name" value="DUF3080"/>
</dbReference>
<dbReference type="EMBL" id="CP102096">
    <property type="protein sequence ID" value="UUM31731.1"/>
    <property type="molecule type" value="Genomic_DNA"/>
</dbReference>
<name>A0ABY5LLF2_9VIBR</name>
<sequence>MRRTLILLFSFLISGCDWATHPVDAKFSTYLNRIANVQDAEPLPLNTNTNILLPTKRDLNFDIPLVTIGLLDSYELRKCELFNLIAEKNSVLGKVQDQFRNFDYQVQLIYGIDRCLLNEALSPALKAQLTQLASTKRNQLPMHFSNLVYTSDAMRSQLTAYEWINADNASISSTLLQAINQIDAAWHTTSEVTFTNTLNSVVPYQEVLEKEPAIGELSYSMLNASIKLNTITQQLKTYDERIICGQSRDTTKFKYLRNVFQQLFIEDIQAYLAKLDSVYLRIEPMIGFTQSAHPNFRYPIQAYHAQFRQSISAHVDYWKSLFARCGALPSR</sequence>
<evidence type="ECO:0000313" key="3">
    <source>
        <dbReference type="Proteomes" id="UP001058602"/>
    </source>
</evidence>
<protein>
    <submittedName>
        <fullName evidence="2">DUF3080 domain-containing protein</fullName>
    </submittedName>
</protein>
<organism evidence="2 3">
    <name type="scientific">Vibrio japonicus</name>
    <dbReference type="NCBI Taxonomy" id="1824638"/>
    <lineage>
        <taxon>Bacteria</taxon>
        <taxon>Pseudomonadati</taxon>
        <taxon>Pseudomonadota</taxon>
        <taxon>Gammaproteobacteria</taxon>
        <taxon>Vibrionales</taxon>
        <taxon>Vibrionaceae</taxon>
        <taxon>Vibrio</taxon>
    </lineage>
</organism>
<proteinExistence type="predicted"/>
<dbReference type="Proteomes" id="UP001058602">
    <property type="component" value="Chromosome 1"/>
</dbReference>
<accession>A0ABY5LLF2</accession>
<reference evidence="2" key="1">
    <citation type="submission" date="2022-07" db="EMBL/GenBank/DDBJ databases">
        <title>Complete genome of Vibrio japonicus strain JCM 31412T and phylogenomic assessment of the Nereis clade of the genus Vibrio.</title>
        <authorList>
            <person name="Shlafstein M.D."/>
            <person name="Emsley S.A."/>
            <person name="Ushijima B."/>
            <person name="Videau P."/>
            <person name="Saw J.H."/>
        </authorList>
    </citation>
    <scope>NUCLEOTIDE SEQUENCE</scope>
    <source>
        <strain evidence="2">JCM 31412</strain>
    </source>
</reference>
<dbReference type="RefSeq" id="WP_257085456.1">
    <property type="nucleotide sequence ID" value="NZ_CP102096.1"/>
</dbReference>
<feature type="chain" id="PRO_5045661404" evidence="1">
    <location>
        <begin position="20"/>
        <end position="331"/>
    </location>
</feature>
<dbReference type="Pfam" id="PF11279">
    <property type="entry name" value="DUF3080"/>
    <property type="match status" value="1"/>
</dbReference>
<feature type="signal peptide" evidence="1">
    <location>
        <begin position="1"/>
        <end position="19"/>
    </location>
</feature>
<evidence type="ECO:0000256" key="1">
    <source>
        <dbReference type="SAM" id="SignalP"/>
    </source>
</evidence>
<gene>
    <name evidence="2" type="ORF">NP165_06255</name>
</gene>